<dbReference type="AlphaFoldDB" id="A0A6A5YZA0"/>
<keyword evidence="3" id="KW-1185">Reference proteome</keyword>
<reference evidence="2" key="1">
    <citation type="journal article" date="2020" name="Stud. Mycol.">
        <title>101 Dothideomycetes genomes: a test case for predicting lifestyles and emergence of pathogens.</title>
        <authorList>
            <person name="Haridas S."/>
            <person name="Albert R."/>
            <person name="Binder M."/>
            <person name="Bloem J."/>
            <person name="Labutti K."/>
            <person name="Salamov A."/>
            <person name="Andreopoulos B."/>
            <person name="Baker S."/>
            <person name="Barry K."/>
            <person name="Bills G."/>
            <person name="Bluhm B."/>
            <person name="Cannon C."/>
            <person name="Castanera R."/>
            <person name="Culley D."/>
            <person name="Daum C."/>
            <person name="Ezra D."/>
            <person name="Gonzalez J."/>
            <person name="Henrissat B."/>
            <person name="Kuo A."/>
            <person name="Liang C."/>
            <person name="Lipzen A."/>
            <person name="Lutzoni F."/>
            <person name="Magnuson J."/>
            <person name="Mondo S."/>
            <person name="Nolan M."/>
            <person name="Ohm R."/>
            <person name="Pangilinan J."/>
            <person name="Park H.-J."/>
            <person name="Ramirez L."/>
            <person name="Alfaro M."/>
            <person name="Sun H."/>
            <person name="Tritt A."/>
            <person name="Yoshinaga Y."/>
            <person name="Zwiers L.-H."/>
            <person name="Turgeon B."/>
            <person name="Goodwin S."/>
            <person name="Spatafora J."/>
            <person name="Crous P."/>
            <person name="Grigoriev I."/>
        </authorList>
    </citation>
    <scope>NUCLEOTIDE SEQUENCE</scope>
    <source>
        <strain evidence="2">CBS 627.86</strain>
    </source>
</reference>
<organism evidence="2 3">
    <name type="scientific">Lophiotrema nucula</name>
    <dbReference type="NCBI Taxonomy" id="690887"/>
    <lineage>
        <taxon>Eukaryota</taxon>
        <taxon>Fungi</taxon>
        <taxon>Dikarya</taxon>
        <taxon>Ascomycota</taxon>
        <taxon>Pezizomycotina</taxon>
        <taxon>Dothideomycetes</taxon>
        <taxon>Pleosporomycetidae</taxon>
        <taxon>Pleosporales</taxon>
        <taxon>Lophiotremataceae</taxon>
        <taxon>Lophiotrema</taxon>
    </lineage>
</organism>
<gene>
    <name evidence="2" type="ORF">BDV96DRAFT_648768</name>
</gene>
<evidence type="ECO:0000313" key="2">
    <source>
        <dbReference type="EMBL" id="KAF2112509.1"/>
    </source>
</evidence>
<evidence type="ECO:0000256" key="1">
    <source>
        <dbReference type="SAM" id="MobiDB-lite"/>
    </source>
</evidence>
<name>A0A6A5YZA0_9PLEO</name>
<accession>A0A6A5YZA0</accession>
<dbReference type="EMBL" id="ML977330">
    <property type="protein sequence ID" value="KAF2112509.1"/>
    <property type="molecule type" value="Genomic_DNA"/>
</dbReference>
<dbReference type="Proteomes" id="UP000799770">
    <property type="component" value="Unassembled WGS sequence"/>
</dbReference>
<feature type="compositionally biased region" description="Polar residues" evidence="1">
    <location>
        <begin position="51"/>
        <end position="76"/>
    </location>
</feature>
<proteinExistence type="predicted"/>
<sequence length="265" mass="29899">MDPNRVDLNEVDDYLGANYASRDPAARLASLRRETSLLKQSQRTQPPPTQLAPSSSHTVGIMSSSTDPGNAETQQPDMPMNVGDELDDEDDFEPLARTAAPKAAARGVGRPAKSTSRAQLPVPDFRIFVRNEDNDEWIGLGQARLEAQVSAAMRGHLNELKYSYKTHTRRLYNLFEDDEDFAPNHCVECKAVRKVKDDSECSLRTWSEFYACGKCIGPDQDHHRTKRLFCSRFIKMDDGWALGIVPLPANKRTSNNWKKLGYWKI</sequence>
<protein>
    <submittedName>
        <fullName evidence="2">Uncharacterized protein</fullName>
    </submittedName>
</protein>
<feature type="region of interest" description="Disordered" evidence="1">
    <location>
        <begin position="30"/>
        <end position="88"/>
    </location>
</feature>
<evidence type="ECO:0000313" key="3">
    <source>
        <dbReference type="Proteomes" id="UP000799770"/>
    </source>
</evidence>